<dbReference type="Proteomes" id="UP000731465">
    <property type="component" value="Unassembled WGS sequence"/>
</dbReference>
<gene>
    <name evidence="1" type="ORF">J5V48_05520</name>
</gene>
<proteinExistence type="predicted"/>
<protein>
    <submittedName>
        <fullName evidence="1">Uncharacterized protein</fullName>
    </submittedName>
</protein>
<dbReference type="EMBL" id="JAGFNY010000015">
    <property type="protein sequence ID" value="MBW7570351.1"/>
    <property type="molecule type" value="Genomic_DNA"/>
</dbReference>
<evidence type="ECO:0000313" key="1">
    <source>
        <dbReference type="EMBL" id="MBW7570351.1"/>
    </source>
</evidence>
<evidence type="ECO:0000313" key="2">
    <source>
        <dbReference type="Proteomes" id="UP000731465"/>
    </source>
</evidence>
<sequence>MKKKTKVAKFKRDNEFSLNQLQDLRQRCLKDISVNTTDTDHKTADINRVKNRIFDLNLFMYL</sequence>
<keyword evidence="2" id="KW-1185">Reference proteome</keyword>
<reference evidence="1 2" key="1">
    <citation type="submission" date="2021-03" db="EMBL/GenBank/DDBJ databases">
        <title>Succinivibrio sp. nov. isolated from feces of cow.</title>
        <authorList>
            <person name="Choi J.-Y."/>
        </authorList>
    </citation>
    <scope>NUCLEOTIDE SEQUENCE [LARGE SCALE GENOMIC DNA]</scope>
    <source>
        <strain evidence="1 2">AGMB01872</strain>
    </source>
</reference>
<comment type="caution">
    <text evidence="1">The sequence shown here is derived from an EMBL/GenBank/DDBJ whole genome shotgun (WGS) entry which is preliminary data.</text>
</comment>
<accession>A0ABS7DGX8</accession>
<dbReference type="RefSeq" id="WP_219937573.1">
    <property type="nucleotide sequence ID" value="NZ_JAGFNY010000015.1"/>
</dbReference>
<organism evidence="1 2">
    <name type="scientific">Succinivibrio faecicola</name>
    <dbReference type="NCBI Taxonomy" id="2820300"/>
    <lineage>
        <taxon>Bacteria</taxon>
        <taxon>Pseudomonadati</taxon>
        <taxon>Pseudomonadota</taxon>
        <taxon>Gammaproteobacteria</taxon>
        <taxon>Aeromonadales</taxon>
        <taxon>Succinivibrionaceae</taxon>
        <taxon>Succinivibrio</taxon>
    </lineage>
</organism>
<name>A0ABS7DGX8_9GAMM</name>